<evidence type="ECO:0000256" key="3">
    <source>
        <dbReference type="ARBA" id="ARBA00022840"/>
    </source>
</evidence>
<dbReference type="FunFam" id="3.40.50.300:FF:000016">
    <property type="entry name" value="Oligopeptide ABC transporter ATP-binding component"/>
    <property type="match status" value="1"/>
</dbReference>
<evidence type="ECO:0000259" key="4">
    <source>
        <dbReference type="PROSITE" id="PS50893"/>
    </source>
</evidence>
<dbReference type="SUPFAM" id="SSF52540">
    <property type="entry name" value="P-loop containing nucleoside triphosphate hydrolases"/>
    <property type="match status" value="1"/>
</dbReference>
<dbReference type="CDD" id="cd03257">
    <property type="entry name" value="ABC_NikE_OppD_transporters"/>
    <property type="match status" value="1"/>
</dbReference>
<dbReference type="InterPro" id="IPR003593">
    <property type="entry name" value="AAA+_ATPase"/>
</dbReference>
<proteinExistence type="predicted"/>
<evidence type="ECO:0000256" key="2">
    <source>
        <dbReference type="ARBA" id="ARBA00022741"/>
    </source>
</evidence>
<dbReference type="PANTHER" id="PTHR43776:SF8">
    <property type="entry name" value="ABC TRANSPORTER, ATP-BINDING PROTEIN"/>
    <property type="match status" value="1"/>
</dbReference>
<dbReference type="EMBL" id="CP013011">
    <property type="protein sequence ID" value="ALL01594.1"/>
    <property type="molecule type" value="Genomic_DNA"/>
</dbReference>
<dbReference type="RefSeq" id="WP_055409686.1">
    <property type="nucleotide sequence ID" value="NZ_CP013011.1"/>
</dbReference>
<dbReference type="InterPro" id="IPR013563">
    <property type="entry name" value="Oligopep_ABC_C"/>
</dbReference>
<dbReference type="Gene3D" id="3.40.50.300">
    <property type="entry name" value="P-loop containing nucleotide triphosphate hydrolases"/>
    <property type="match status" value="1"/>
</dbReference>
<dbReference type="GO" id="GO:0016887">
    <property type="term" value="F:ATP hydrolysis activity"/>
    <property type="evidence" value="ECO:0007669"/>
    <property type="project" value="InterPro"/>
</dbReference>
<dbReference type="NCBIfam" id="TIGR01727">
    <property type="entry name" value="oligo_HPY"/>
    <property type="match status" value="1"/>
</dbReference>
<dbReference type="GO" id="GO:0055085">
    <property type="term" value="P:transmembrane transport"/>
    <property type="evidence" value="ECO:0007669"/>
    <property type="project" value="UniProtKB-ARBA"/>
</dbReference>
<gene>
    <name evidence="5" type="ORF">Pyrde_1551</name>
</gene>
<keyword evidence="3 5" id="KW-0067">ATP-binding</keyword>
<dbReference type="PATRIC" id="fig|1273541.4.peg.1656"/>
<dbReference type="STRING" id="1273541.Pyrde_1551"/>
<organism evidence="5 6">
    <name type="scientific">Pyrodictium delaneyi</name>
    <dbReference type="NCBI Taxonomy" id="1273541"/>
    <lineage>
        <taxon>Archaea</taxon>
        <taxon>Thermoproteota</taxon>
        <taxon>Thermoprotei</taxon>
        <taxon>Desulfurococcales</taxon>
        <taxon>Pyrodictiaceae</taxon>
        <taxon>Pyrodictium</taxon>
    </lineage>
</organism>
<name>A0A0P0N4P2_9CREN</name>
<dbReference type="SMART" id="SM00382">
    <property type="entry name" value="AAA"/>
    <property type="match status" value="1"/>
</dbReference>
<evidence type="ECO:0000256" key="1">
    <source>
        <dbReference type="ARBA" id="ARBA00022448"/>
    </source>
</evidence>
<dbReference type="GO" id="GO:0015833">
    <property type="term" value="P:peptide transport"/>
    <property type="evidence" value="ECO:0007669"/>
    <property type="project" value="InterPro"/>
</dbReference>
<dbReference type="PANTHER" id="PTHR43776">
    <property type="entry name" value="TRANSPORT ATP-BINDING PROTEIN"/>
    <property type="match status" value="1"/>
</dbReference>
<dbReference type="PROSITE" id="PS50893">
    <property type="entry name" value="ABC_TRANSPORTER_2"/>
    <property type="match status" value="1"/>
</dbReference>
<keyword evidence="2" id="KW-0547">Nucleotide-binding</keyword>
<dbReference type="KEGG" id="pdl:Pyrde_1551"/>
<evidence type="ECO:0000313" key="6">
    <source>
        <dbReference type="Proteomes" id="UP000058613"/>
    </source>
</evidence>
<dbReference type="AlphaFoldDB" id="A0A0P0N4P2"/>
<dbReference type="GeneID" id="42878348"/>
<dbReference type="InterPro" id="IPR027417">
    <property type="entry name" value="P-loop_NTPase"/>
</dbReference>
<feature type="domain" description="ABC transporter" evidence="4">
    <location>
        <begin position="6"/>
        <end position="288"/>
    </location>
</feature>
<dbReference type="InterPro" id="IPR003439">
    <property type="entry name" value="ABC_transporter-like_ATP-bd"/>
</dbReference>
<dbReference type="GO" id="GO:0005524">
    <property type="term" value="F:ATP binding"/>
    <property type="evidence" value="ECO:0007669"/>
    <property type="project" value="UniProtKB-KW"/>
</dbReference>
<dbReference type="PROSITE" id="PS00211">
    <property type="entry name" value="ABC_TRANSPORTER_1"/>
    <property type="match status" value="1"/>
</dbReference>
<accession>A0A0P0N4P2</accession>
<dbReference type="Pfam" id="PF00005">
    <property type="entry name" value="ABC_tran"/>
    <property type="match status" value="1"/>
</dbReference>
<evidence type="ECO:0000313" key="5">
    <source>
        <dbReference type="EMBL" id="ALL01594.1"/>
    </source>
</evidence>
<dbReference type="InterPro" id="IPR050319">
    <property type="entry name" value="ABC_transp_ATP-bind"/>
</dbReference>
<dbReference type="Proteomes" id="UP000058613">
    <property type="component" value="Chromosome"/>
</dbReference>
<dbReference type="InterPro" id="IPR017871">
    <property type="entry name" value="ABC_transporter-like_CS"/>
</dbReference>
<sequence length="362" mass="41013">MTGFVIKVEDLKVWFPVRRGFIEAIMRRPQLYVHAVDGVSFEIREGETYCLVGESGCGKTTTGRALLRLIDPENIAGGRVLFRPSPKTLEEVARLAPQAVNRELGVVDLYKVPNKAMKPLRRELQIVFQDPFGSLNPRMKIADILEEPLLVHGIGSTREERLEMVAKALEIVKLTPPEEFMDRYPHQLSGGQRQRVSIAKALMLNPRFLVADEPVSMLDVSIRAEVLEILQMLKEKYRLAQLFITHDLALARYVCDRIAVMYLGRIIEEGSADQVIDNPLHPYTKALVAAIPEPDPTNRLKMRLLPIKGEITSAIHLPKGCRFRPRCVAYDENEAVRPRCDSTEPQMVEVEPGHRVACWLYS</sequence>
<keyword evidence="1" id="KW-0813">Transport</keyword>
<protein>
    <submittedName>
        <fullName evidence="5">Oligopeptide transport ATP-binding protein</fullName>
    </submittedName>
</protein>
<dbReference type="Pfam" id="PF08352">
    <property type="entry name" value="oligo_HPY"/>
    <property type="match status" value="1"/>
</dbReference>
<reference evidence="5 6" key="1">
    <citation type="submission" date="2015-10" db="EMBL/GenBank/DDBJ databases">
        <title>Complete genome sequence of hyperthermophilic archaeon Pyrodictium delaneyi Su06.</title>
        <authorList>
            <person name="Jung J.-H."/>
            <person name="Lin J."/>
            <person name="Holden J.F."/>
            <person name="Park C.-S."/>
        </authorList>
    </citation>
    <scope>NUCLEOTIDE SEQUENCE [LARGE SCALE GENOMIC DNA]</scope>
    <source>
        <strain evidence="5 6">Su06</strain>
    </source>
</reference>